<keyword evidence="5 8" id="KW-0406">Ion transport</keyword>
<dbReference type="RefSeq" id="WP_088078126.1">
    <property type="nucleotide sequence ID" value="NZ_JAHQCR010000091.1"/>
</dbReference>
<comment type="similarity">
    <text evidence="8">Belongs to the MntP (TC 9.B.29) family.</text>
</comment>
<protein>
    <recommendedName>
        <fullName evidence="8">Putative manganese efflux pump MntP</fullName>
    </recommendedName>
</protein>
<organism evidence="9 10">
    <name type="scientific">Evansella alkalicola</name>
    <dbReference type="NCBI Taxonomy" id="745819"/>
    <lineage>
        <taxon>Bacteria</taxon>
        <taxon>Bacillati</taxon>
        <taxon>Bacillota</taxon>
        <taxon>Bacilli</taxon>
        <taxon>Bacillales</taxon>
        <taxon>Bacillaceae</taxon>
        <taxon>Evansella</taxon>
    </lineage>
</organism>
<dbReference type="Proteomes" id="UP000790580">
    <property type="component" value="Unassembled WGS sequence"/>
</dbReference>
<feature type="transmembrane region" description="Helical" evidence="8">
    <location>
        <begin position="84"/>
        <end position="103"/>
    </location>
</feature>
<comment type="function">
    <text evidence="8">Probably functions as a manganese efflux pump.</text>
</comment>
<comment type="subcellular location">
    <subcellularLocation>
        <location evidence="8">Cell membrane</location>
        <topology evidence="8">Multi-pass membrane protein</topology>
    </subcellularLocation>
</comment>
<keyword evidence="1 8" id="KW-0813">Transport</keyword>
<sequence length="171" mass="18311">MAFALSMDAFSISIGMGLIGLRYKHIAKIGLTVGWFHVMMPLIGLVLGKLLSQYIGLFAFVLGGGMLIFIGLQMIASTFQEERASILSTSGLGLILFAVSVSLDSFSAGLSLGMLGAKTWVTLVSFGVMSTIFTWMGLILGRKMGHYFHGYSEWLGGAILIAFGIKIMLAS</sequence>
<evidence type="ECO:0000256" key="6">
    <source>
        <dbReference type="ARBA" id="ARBA00023136"/>
    </source>
</evidence>
<keyword evidence="2 8" id="KW-1003">Cell membrane</keyword>
<proteinExistence type="inferred from homology"/>
<keyword evidence="10" id="KW-1185">Reference proteome</keyword>
<evidence type="ECO:0000313" key="10">
    <source>
        <dbReference type="Proteomes" id="UP000790580"/>
    </source>
</evidence>
<evidence type="ECO:0000256" key="8">
    <source>
        <dbReference type="HAMAP-Rule" id="MF_01521"/>
    </source>
</evidence>
<evidence type="ECO:0000256" key="4">
    <source>
        <dbReference type="ARBA" id="ARBA00022989"/>
    </source>
</evidence>
<dbReference type="InterPro" id="IPR003810">
    <property type="entry name" value="Mntp/YtaF"/>
</dbReference>
<reference evidence="9 10" key="1">
    <citation type="submission" date="2021-06" db="EMBL/GenBank/DDBJ databases">
        <title>Bacillus sp. RD4P76, an endophyte from a halophyte.</title>
        <authorList>
            <person name="Sun J.-Q."/>
        </authorList>
    </citation>
    <scope>NUCLEOTIDE SEQUENCE [LARGE SCALE GENOMIC DNA]</scope>
    <source>
        <strain evidence="9 10">JCM 17098</strain>
    </source>
</reference>
<comment type="caution">
    <text evidence="9">The sequence shown here is derived from an EMBL/GenBank/DDBJ whole genome shotgun (WGS) entry which is preliminary data.</text>
</comment>
<gene>
    <name evidence="8" type="primary">mntP</name>
    <name evidence="9" type="ORF">KS407_23340</name>
</gene>
<dbReference type="InterPro" id="IPR022929">
    <property type="entry name" value="Put_MntP"/>
</dbReference>
<name>A0ABS6K2L3_9BACI</name>
<evidence type="ECO:0000256" key="7">
    <source>
        <dbReference type="ARBA" id="ARBA00023211"/>
    </source>
</evidence>
<evidence type="ECO:0000313" key="9">
    <source>
        <dbReference type="EMBL" id="MBU9724365.1"/>
    </source>
</evidence>
<dbReference type="PANTHER" id="PTHR35529:SF1">
    <property type="entry name" value="MANGANESE EFFLUX PUMP MNTP-RELATED"/>
    <property type="match status" value="1"/>
</dbReference>
<feature type="transmembrane region" description="Helical" evidence="8">
    <location>
        <begin position="123"/>
        <end position="141"/>
    </location>
</feature>
<dbReference type="PANTHER" id="PTHR35529">
    <property type="entry name" value="MANGANESE EFFLUX PUMP MNTP-RELATED"/>
    <property type="match status" value="1"/>
</dbReference>
<keyword evidence="4 8" id="KW-1133">Transmembrane helix</keyword>
<dbReference type="Pfam" id="PF02659">
    <property type="entry name" value="Mntp"/>
    <property type="match status" value="1"/>
</dbReference>
<evidence type="ECO:0000256" key="1">
    <source>
        <dbReference type="ARBA" id="ARBA00022448"/>
    </source>
</evidence>
<evidence type="ECO:0000256" key="5">
    <source>
        <dbReference type="ARBA" id="ARBA00023065"/>
    </source>
</evidence>
<evidence type="ECO:0000256" key="3">
    <source>
        <dbReference type="ARBA" id="ARBA00022692"/>
    </source>
</evidence>
<feature type="transmembrane region" description="Helical" evidence="8">
    <location>
        <begin position="54"/>
        <end position="72"/>
    </location>
</feature>
<keyword evidence="7 8" id="KW-0464">Manganese</keyword>
<feature type="transmembrane region" description="Helical" evidence="8">
    <location>
        <begin position="153"/>
        <end position="170"/>
    </location>
</feature>
<keyword evidence="6 8" id="KW-0472">Membrane</keyword>
<evidence type="ECO:0000256" key="2">
    <source>
        <dbReference type="ARBA" id="ARBA00022475"/>
    </source>
</evidence>
<keyword evidence="3 8" id="KW-0812">Transmembrane</keyword>
<dbReference type="HAMAP" id="MF_01521">
    <property type="entry name" value="MntP_pump"/>
    <property type="match status" value="1"/>
</dbReference>
<feature type="transmembrane region" description="Helical" evidence="8">
    <location>
        <begin position="26"/>
        <end position="48"/>
    </location>
</feature>
<accession>A0ABS6K2L3</accession>
<dbReference type="EMBL" id="JAHQCR010000091">
    <property type="protein sequence ID" value="MBU9724365.1"/>
    <property type="molecule type" value="Genomic_DNA"/>
</dbReference>